<organism evidence="2 3">
    <name type="scientific">Aureibacter tunicatorum</name>
    <dbReference type="NCBI Taxonomy" id="866807"/>
    <lineage>
        <taxon>Bacteria</taxon>
        <taxon>Pseudomonadati</taxon>
        <taxon>Bacteroidota</taxon>
        <taxon>Cytophagia</taxon>
        <taxon>Cytophagales</taxon>
        <taxon>Persicobacteraceae</taxon>
        <taxon>Aureibacter</taxon>
    </lineage>
</organism>
<feature type="domain" description="AAA-ATPase-like" evidence="1">
    <location>
        <begin position="5"/>
        <end position="198"/>
    </location>
</feature>
<sequence>MSRLPIGVQDFRKLRTEGLAYVDKTEQVYNLMNLGQHIFFSRPRRFGKSLLISTLKEIFSGSKELFEGLWIEDKIDWKTYPVIHIDFNEMNYRELALEAEIARTLDENAERNGVELSSEDSKGKFRELFKQLAVDGEKVVVLVDEYDKALTDYLEDNERARENANILKNFYSVLKSQDKNIHFNFITGVSKYGKVSIFSDLNNLFDATMHDDLAALCGYTQEELQGYFSEELYKLCLKGSWGLDDLLQGIKLMYNGYSWDGRQKVYNPFSVLNFFNLGKFEHFWFATGTPTFLMKLMKEQQLASYELELLKTSGAILENNDLNNIGIQSLLFSTGYLTIKKEELKIGRTNYQLGFPNEEVRTAFMQYLLSTYIDRTADRLENDVISNLTDGIEHDDWELFFETINEKVFARAPYGILPKKESYVHSIIHMLMVLTGYEIHSEVQTRKGRMGSVLDTGDRILIFEFKIDRSAEEAVEQIKEMKYYEMYAHQEKPLTVVGVNFDTEKKEIDDYVVKNLDNSIPNM</sequence>
<gene>
    <name evidence="2" type="ORF">HNQ88_003766</name>
</gene>
<evidence type="ECO:0000313" key="3">
    <source>
        <dbReference type="Proteomes" id="UP001185092"/>
    </source>
</evidence>
<dbReference type="PANTHER" id="PTHR34825:SF1">
    <property type="entry name" value="AAA-ATPASE-LIKE DOMAIN-CONTAINING PROTEIN"/>
    <property type="match status" value="1"/>
</dbReference>
<name>A0AAE3XRN5_9BACT</name>
<reference evidence="2" key="1">
    <citation type="submission" date="2023-07" db="EMBL/GenBank/DDBJ databases">
        <title>Genomic Encyclopedia of Type Strains, Phase IV (KMG-IV): sequencing the most valuable type-strain genomes for metagenomic binning, comparative biology and taxonomic classification.</title>
        <authorList>
            <person name="Goeker M."/>
        </authorList>
    </citation>
    <scope>NUCLEOTIDE SEQUENCE</scope>
    <source>
        <strain evidence="2">DSM 26174</strain>
    </source>
</reference>
<dbReference type="Proteomes" id="UP001185092">
    <property type="component" value="Unassembled WGS sequence"/>
</dbReference>
<dbReference type="InterPro" id="IPR027417">
    <property type="entry name" value="P-loop_NTPase"/>
</dbReference>
<dbReference type="Pfam" id="PF08011">
    <property type="entry name" value="PDDEXK_9"/>
    <property type="match status" value="1"/>
</dbReference>
<dbReference type="Gene3D" id="3.40.50.300">
    <property type="entry name" value="P-loop containing nucleotide triphosphate hydrolases"/>
    <property type="match status" value="1"/>
</dbReference>
<protein>
    <submittedName>
        <fullName evidence="2">Succinate dehydrogenase flavin-adding protein (Antitoxin of CptAB toxin-antitoxin module)</fullName>
    </submittedName>
</protein>
<dbReference type="Pfam" id="PF09820">
    <property type="entry name" value="AAA-ATPase_like"/>
    <property type="match status" value="1"/>
</dbReference>
<dbReference type="AlphaFoldDB" id="A0AAE3XRN5"/>
<dbReference type="InterPro" id="IPR012547">
    <property type="entry name" value="PDDEXK_9"/>
</dbReference>
<accession>A0AAE3XRN5</accession>
<evidence type="ECO:0000259" key="1">
    <source>
        <dbReference type="Pfam" id="PF09820"/>
    </source>
</evidence>
<proteinExistence type="predicted"/>
<comment type="caution">
    <text evidence="2">The sequence shown here is derived from an EMBL/GenBank/DDBJ whole genome shotgun (WGS) entry which is preliminary data.</text>
</comment>
<dbReference type="PANTHER" id="PTHR34825">
    <property type="entry name" value="CONSERVED PROTEIN, WITH A WEAK D-GALACTARATE DEHYDRATASE/ALTRONATE HYDROLASE DOMAIN"/>
    <property type="match status" value="1"/>
</dbReference>
<dbReference type="SUPFAM" id="SSF52540">
    <property type="entry name" value="P-loop containing nucleoside triphosphate hydrolases"/>
    <property type="match status" value="1"/>
</dbReference>
<dbReference type="InterPro" id="IPR018631">
    <property type="entry name" value="AAA-ATPase-like_dom"/>
</dbReference>
<dbReference type="RefSeq" id="WP_309940821.1">
    <property type="nucleotide sequence ID" value="NZ_AP025306.1"/>
</dbReference>
<evidence type="ECO:0000313" key="2">
    <source>
        <dbReference type="EMBL" id="MDR6240690.1"/>
    </source>
</evidence>
<dbReference type="EMBL" id="JAVDQD010000005">
    <property type="protein sequence ID" value="MDR6240690.1"/>
    <property type="molecule type" value="Genomic_DNA"/>
</dbReference>
<keyword evidence="3" id="KW-1185">Reference proteome</keyword>